<dbReference type="SUPFAM" id="SSF55021">
    <property type="entry name" value="ACT-like"/>
    <property type="match status" value="1"/>
</dbReference>
<organism evidence="2 3">
    <name type="scientific">Thermoproteota archaeon</name>
    <dbReference type="NCBI Taxonomy" id="2056631"/>
    <lineage>
        <taxon>Archaea</taxon>
        <taxon>Thermoproteota</taxon>
    </lineage>
</organism>
<accession>A0A497EJR1</accession>
<dbReference type="Gene3D" id="3.30.70.260">
    <property type="match status" value="1"/>
</dbReference>
<sequence length="177" mass="19547">MRGCRYTSSKLLTLVVELEDKPGQLVKVLEPISKIGGNIVGVVHQRGKKTPLNRVPVEISLKIDKKKVEKLVKTLKELGITIRSIDEVRLTATTSLLLIGHIIHTDLSDTIDRIDSSGVAEVVELRISMPRVNEPSTAMVTISAAGNEKLREAVEKLKNICYEKGIIVIEPVNEEFS</sequence>
<dbReference type="InterPro" id="IPR045865">
    <property type="entry name" value="ACT-like_dom_sf"/>
</dbReference>
<dbReference type="AlphaFoldDB" id="A0A497EJR1"/>
<gene>
    <name evidence="2" type="ORF">DRJ31_09975</name>
</gene>
<dbReference type="PROSITE" id="PS51671">
    <property type="entry name" value="ACT"/>
    <property type="match status" value="1"/>
</dbReference>
<dbReference type="InterPro" id="IPR044561">
    <property type="entry name" value="ACT_ThrD-II-like"/>
</dbReference>
<comment type="caution">
    <text evidence="2">The sequence shown here is derived from an EMBL/GenBank/DDBJ whole genome shotgun (WGS) entry which is preliminary data.</text>
</comment>
<protein>
    <submittedName>
        <fullName evidence="2">Amino acid-binding protein</fullName>
    </submittedName>
</protein>
<evidence type="ECO:0000313" key="3">
    <source>
        <dbReference type="Proteomes" id="UP000278475"/>
    </source>
</evidence>
<proteinExistence type="predicted"/>
<evidence type="ECO:0000259" key="1">
    <source>
        <dbReference type="PROSITE" id="PS51671"/>
    </source>
</evidence>
<name>A0A497EJR1_9CREN</name>
<evidence type="ECO:0000313" key="2">
    <source>
        <dbReference type="EMBL" id="RLE46482.1"/>
    </source>
</evidence>
<dbReference type="CDD" id="cd04886">
    <property type="entry name" value="ACT_ThrD-II-like"/>
    <property type="match status" value="1"/>
</dbReference>
<dbReference type="InterPro" id="IPR002912">
    <property type="entry name" value="ACT_dom"/>
</dbReference>
<dbReference type="Proteomes" id="UP000278475">
    <property type="component" value="Unassembled WGS sequence"/>
</dbReference>
<feature type="domain" description="ACT" evidence="1">
    <location>
        <begin position="13"/>
        <end position="90"/>
    </location>
</feature>
<dbReference type="EMBL" id="QMQV01000181">
    <property type="protein sequence ID" value="RLE46482.1"/>
    <property type="molecule type" value="Genomic_DNA"/>
</dbReference>
<reference evidence="2 3" key="1">
    <citation type="submission" date="2018-06" db="EMBL/GenBank/DDBJ databases">
        <title>Extensive metabolic versatility and redundancy in microbially diverse, dynamic hydrothermal sediments.</title>
        <authorList>
            <person name="Dombrowski N."/>
            <person name="Teske A."/>
            <person name="Baker B.J."/>
        </authorList>
    </citation>
    <scope>NUCLEOTIDE SEQUENCE [LARGE SCALE GENOMIC DNA]</scope>
    <source>
        <strain evidence="2">B66_G16</strain>
    </source>
</reference>